<accession>A0ABR4YW92</accession>
<sequence>MASIQIEFAVEADSARVWQVIGDWADGPVRMAPGFVVSAEADGDVRIVNFADGFVARERLVSRDEPARRIAYSLIGDTAQPEHDNAVMQVVDDGPQRCRFVWTRDVLPDEAAGPLRAAMEQAAPLIKGALEGLTGG</sequence>
<protein>
    <recommendedName>
        <fullName evidence="3">Polyketide cyclase</fullName>
    </recommendedName>
</protein>
<gene>
    <name evidence="1" type="ORF">QQ44_12560</name>
</gene>
<evidence type="ECO:0000313" key="1">
    <source>
        <dbReference type="EMBL" id="KHO26497.1"/>
    </source>
</evidence>
<dbReference type="CDD" id="cd07821">
    <property type="entry name" value="PYR_PYL_RCAR_like"/>
    <property type="match status" value="1"/>
</dbReference>
<dbReference type="InterPro" id="IPR019587">
    <property type="entry name" value="Polyketide_cyclase/dehydratase"/>
</dbReference>
<dbReference type="EMBL" id="JTLZ01000005">
    <property type="protein sequence ID" value="KHO26497.1"/>
    <property type="molecule type" value="Genomic_DNA"/>
</dbReference>
<evidence type="ECO:0008006" key="3">
    <source>
        <dbReference type="Google" id="ProtNLM"/>
    </source>
</evidence>
<dbReference type="SUPFAM" id="SSF55961">
    <property type="entry name" value="Bet v1-like"/>
    <property type="match status" value="1"/>
</dbReference>
<dbReference type="InterPro" id="IPR023393">
    <property type="entry name" value="START-like_dom_sf"/>
</dbReference>
<comment type="caution">
    <text evidence="1">The sequence shown here is derived from an EMBL/GenBank/DDBJ whole genome shotgun (WGS) entry which is preliminary data.</text>
</comment>
<dbReference type="RefSeq" id="WP_039319949.1">
    <property type="nucleotide sequence ID" value="NZ_JTLZ01000005.1"/>
</dbReference>
<name>A0ABR4YW92_9MYCO</name>
<organism evidence="1 2">
    <name type="scientific">Mycolicibacterium setense</name>
    <dbReference type="NCBI Taxonomy" id="431269"/>
    <lineage>
        <taxon>Bacteria</taxon>
        <taxon>Bacillati</taxon>
        <taxon>Actinomycetota</taxon>
        <taxon>Actinomycetes</taxon>
        <taxon>Mycobacteriales</taxon>
        <taxon>Mycobacteriaceae</taxon>
        <taxon>Mycolicibacterium</taxon>
    </lineage>
</organism>
<dbReference type="Proteomes" id="UP000031004">
    <property type="component" value="Unassembled WGS sequence"/>
</dbReference>
<proteinExistence type="predicted"/>
<dbReference type="Pfam" id="PF10604">
    <property type="entry name" value="Polyketide_cyc2"/>
    <property type="match status" value="1"/>
</dbReference>
<keyword evidence="2" id="KW-1185">Reference proteome</keyword>
<evidence type="ECO:0000313" key="2">
    <source>
        <dbReference type="Proteomes" id="UP000031004"/>
    </source>
</evidence>
<reference evidence="1 2" key="1">
    <citation type="submission" date="2014-11" db="EMBL/GenBank/DDBJ databases">
        <title>Mycobacterium setense Manresensis Genome.</title>
        <authorList>
            <person name="Rech G."/>
            <person name="Sumoy L."/>
        </authorList>
    </citation>
    <scope>NUCLEOTIDE SEQUENCE [LARGE SCALE GENOMIC DNA]</scope>
    <source>
        <strain evidence="1 2">Manresensis</strain>
    </source>
</reference>
<dbReference type="Gene3D" id="3.30.530.20">
    <property type="match status" value="1"/>
</dbReference>